<accession>A0AAV9GK13</accession>
<feature type="domain" description="Peptidase M24" evidence="2">
    <location>
        <begin position="205"/>
        <end position="374"/>
    </location>
</feature>
<protein>
    <recommendedName>
        <fullName evidence="2">Peptidase M24 domain-containing protein</fullName>
    </recommendedName>
</protein>
<sequence>MHPPWIFVSLSLFLHSLGGAATSSPPTPEYHRLPPLREQARIQDAWTKERKDHIPKLLRKYGVDAWLVSQREYAEETVFWSIKTAIEFSARRRTTILFFAKPSGDGPTAYTWVDNTPHLWDEVRTALAAHSAKKIAIDIHPEISFSSGLHAGELDALRKGLGLEWAARLVSKPMLAVEYIATMPRARADWYHRLQSTAWATISEAFSEKVIQPGKTTTTDVEWWLREKLQQMNYTTWFHPAVSVIDQTILDLDSIKGVNGRIIHYGDLLHVDFGLTALGMNTDTQHLAYVLHPGDSDDKIPQGLLDGLKKGNRLQDIVKKNMKIGRTGNEVLKASLEEMRKEGIDGKVYCHPIGDWGHSAGTLIGMTNLQGGVPILGDLPLLPETYYSIELLVDHFVPERNATLSFPLEEDVMWSPEDDALQSESPWKWAFGRQERFHLIRTPHHAAGTEFEDGSLTGKTHRDL</sequence>
<proteinExistence type="predicted"/>
<evidence type="ECO:0000256" key="1">
    <source>
        <dbReference type="SAM" id="SignalP"/>
    </source>
</evidence>
<dbReference type="EMBL" id="MU865941">
    <property type="protein sequence ID" value="KAK4448676.1"/>
    <property type="molecule type" value="Genomic_DNA"/>
</dbReference>
<reference evidence="3" key="1">
    <citation type="journal article" date="2023" name="Mol. Phylogenet. Evol.">
        <title>Genome-scale phylogeny and comparative genomics of the fungal order Sordariales.</title>
        <authorList>
            <person name="Hensen N."/>
            <person name="Bonometti L."/>
            <person name="Westerberg I."/>
            <person name="Brannstrom I.O."/>
            <person name="Guillou S."/>
            <person name="Cros-Aarteil S."/>
            <person name="Calhoun S."/>
            <person name="Haridas S."/>
            <person name="Kuo A."/>
            <person name="Mondo S."/>
            <person name="Pangilinan J."/>
            <person name="Riley R."/>
            <person name="LaButti K."/>
            <person name="Andreopoulos B."/>
            <person name="Lipzen A."/>
            <person name="Chen C."/>
            <person name="Yan M."/>
            <person name="Daum C."/>
            <person name="Ng V."/>
            <person name="Clum A."/>
            <person name="Steindorff A."/>
            <person name="Ohm R.A."/>
            <person name="Martin F."/>
            <person name="Silar P."/>
            <person name="Natvig D.O."/>
            <person name="Lalanne C."/>
            <person name="Gautier V."/>
            <person name="Ament-Velasquez S.L."/>
            <person name="Kruys A."/>
            <person name="Hutchinson M.I."/>
            <person name="Powell A.J."/>
            <person name="Barry K."/>
            <person name="Miller A.N."/>
            <person name="Grigoriev I.V."/>
            <person name="Debuchy R."/>
            <person name="Gladieux P."/>
            <person name="Hiltunen Thoren M."/>
            <person name="Johannesson H."/>
        </authorList>
    </citation>
    <scope>NUCLEOTIDE SEQUENCE</scope>
    <source>
        <strain evidence="3">PSN243</strain>
    </source>
</reference>
<gene>
    <name evidence="3" type="ORF">QBC34DRAFT_101983</name>
</gene>
<evidence type="ECO:0000313" key="4">
    <source>
        <dbReference type="Proteomes" id="UP001321760"/>
    </source>
</evidence>
<evidence type="ECO:0000259" key="2">
    <source>
        <dbReference type="Pfam" id="PF00557"/>
    </source>
</evidence>
<dbReference type="AlphaFoldDB" id="A0AAV9GK13"/>
<feature type="chain" id="PRO_5043990020" description="Peptidase M24 domain-containing protein" evidence="1">
    <location>
        <begin position="21"/>
        <end position="464"/>
    </location>
</feature>
<reference evidence="3" key="2">
    <citation type="submission" date="2023-05" db="EMBL/GenBank/DDBJ databases">
        <authorList>
            <consortium name="Lawrence Berkeley National Laboratory"/>
            <person name="Steindorff A."/>
            <person name="Hensen N."/>
            <person name="Bonometti L."/>
            <person name="Westerberg I."/>
            <person name="Brannstrom I.O."/>
            <person name="Guillou S."/>
            <person name="Cros-Aarteil S."/>
            <person name="Calhoun S."/>
            <person name="Haridas S."/>
            <person name="Kuo A."/>
            <person name="Mondo S."/>
            <person name="Pangilinan J."/>
            <person name="Riley R."/>
            <person name="Labutti K."/>
            <person name="Andreopoulos B."/>
            <person name="Lipzen A."/>
            <person name="Chen C."/>
            <person name="Yanf M."/>
            <person name="Daum C."/>
            <person name="Ng V."/>
            <person name="Clum A."/>
            <person name="Ohm R."/>
            <person name="Martin F."/>
            <person name="Silar P."/>
            <person name="Natvig D."/>
            <person name="Lalanne C."/>
            <person name="Gautier V."/>
            <person name="Ament-Velasquez S.L."/>
            <person name="Kruys A."/>
            <person name="Hutchinson M.I."/>
            <person name="Powell A.J."/>
            <person name="Barry K."/>
            <person name="Miller A.N."/>
            <person name="Grigoriev I.V."/>
            <person name="Debuchy R."/>
            <person name="Gladieux P."/>
            <person name="Thoren M.H."/>
            <person name="Johannesson H."/>
        </authorList>
    </citation>
    <scope>NUCLEOTIDE SEQUENCE</scope>
    <source>
        <strain evidence="3">PSN243</strain>
    </source>
</reference>
<dbReference type="SUPFAM" id="SSF55920">
    <property type="entry name" value="Creatinase/aminopeptidase"/>
    <property type="match status" value="1"/>
</dbReference>
<dbReference type="InterPro" id="IPR000994">
    <property type="entry name" value="Pept_M24"/>
</dbReference>
<feature type="signal peptide" evidence="1">
    <location>
        <begin position="1"/>
        <end position="20"/>
    </location>
</feature>
<keyword evidence="4" id="KW-1185">Reference proteome</keyword>
<comment type="caution">
    <text evidence="3">The sequence shown here is derived from an EMBL/GenBank/DDBJ whole genome shotgun (WGS) entry which is preliminary data.</text>
</comment>
<name>A0AAV9GK13_9PEZI</name>
<dbReference type="Gene3D" id="3.90.230.10">
    <property type="entry name" value="Creatinase/methionine aminopeptidase superfamily"/>
    <property type="match status" value="1"/>
</dbReference>
<organism evidence="3 4">
    <name type="scientific">Podospora aff. communis PSN243</name>
    <dbReference type="NCBI Taxonomy" id="3040156"/>
    <lineage>
        <taxon>Eukaryota</taxon>
        <taxon>Fungi</taxon>
        <taxon>Dikarya</taxon>
        <taxon>Ascomycota</taxon>
        <taxon>Pezizomycotina</taxon>
        <taxon>Sordariomycetes</taxon>
        <taxon>Sordariomycetidae</taxon>
        <taxon>Sordariales</taxon>
        <taxon>Podosporaceae</taxon>
        <taxon>Podospora</taxon>
    </lineage>
</organism>
<dbReference type="Proteomes" id="UP001321760">
    <property type="component" value="Unassembled WGS sequence"/>
</dbReference>
<dbReference type="Pfam" id="PF00557">
    <property type="entry name" value="Peptidase_M24"/>
    <property type="match status" value="1"/>
</dbReference>
<keyword evidence="1" id="KW-0732">Signal</keyword>
<evidence type="ECO:0000313" key="3">
    <source>
        <dbReference type="EMBL" id="KAK4448676.1"/>
    </source>
</evidence>
<dbReference type="InterPro" id="IPR036005">
    <property type="entry name" value="Creatinase/aminopeptidase-like"/>
</dbReference>